<name>A0A1W5DC95_9LECA</name>
<evidence type="ECO:0000313" key="2">
    <source>
        <dbReference type="EMBL" id="SLM40552.1"/>
    </source>
</evidence>
<evidence type="ECO:0000313" key="3">
    <source>
        <dbReference type="Proteomes" id="UP000192927"/>
    </source>
</evidence>
<sequence length="385" mass="44465">MSTSLSVRSRFSHDESSYSREEIIAAIQDFYGLLIKLPYIEPNALVFPPTEGWSGVNAEELRRRGKTEEVIELLRHLPYLRALAPGRRWMIGPDTIVIAYCDGELYKDVTESIQPVPGHCIWLTDGESRDGTSLLLDTQTGTITEWTTMEHKLMIDYEEYENIPTQDKWMAHATMPATAFFRLWKRKFERLVWMALYNPRGSAGTAQWYSSATTPQEEEDMLASDDEFEPDGDEHEDLEEGGSESDGEDVTNDEDGQIPNEEVDELLEDAYGDEAHQRRMDLQSQENTAEHKPVNPPPSEPTDQCQPRMRSLDRKSKEVYEIYTRNGWPSNFDRESCRMRLAEFLEREECPINSSQEPMSEQDATAVRQRMIEKHQEKLRRKGRG</sequence>
<proteinExistence type="predicted"/>
<organism evidence="2 3">
    <name type="scientific">Lasallia pustulata</name>
    <dbReference type="NCBI Taxonomy" id="136370"/>
    <lineage>
        <taxon>Eukaryota</taxon>
        <taxon>Fungi</taxon>
        <taxon>Dikarya</taxon>
        <taxon>Ascomycota</taxon>
        <taxon>Pezizomycotina</taxon>
        <taxon>Lecanoromycetes</taxon>
        <taxon>OSLEUM clade</taxon>
        <taxon>Umbilicariomycetidae</taxon>
        <taxon>Umbilicariales</taxon>
        <taxon>Umbilicariaceae</taxon>
        <taxon>Lasallia</taxon>
    </lineage>
</organism>
<accession>A0A1W5DC95</accession>
<feature type="compositionally biased region" description="Polar residues" evidence="1">
    <location>
        <begin position="204"/>
        <end position="215"/>
    </location>
</feature>
<keyword evidence="3" id="KW-1185">Reference proteome</keyword>
<reference evidence="3" key="1">
    <citation type="submission" date="2017-03" db="EMBL/GenBank/DDBJ databases">
        <authorList>
            <person name="Sharma R."/>
            <person name="Thines M."/>
        </authorList>
    </citation>
    <scope>NUCLEOTIDE SEQUENCE [LARGE SCALE GENOMIC DNA]</scope>
</reference>
<dbReference type="EMBL" id="FWEW01003734">
    <property type="protein sequence ID" value="SLM40552.1"/>
    <property type="molecule type" value="Genomic_DNA"/>
</dbReference>
<protein>
    <submittedName>
        <fullName evidence="2">Uncharacterized protein</fullName>
    </submittedName>
</protein>
<feature type="region of interest" description="Disordered" evidence="1">
    <location>
        <begin position="276"/>
        <end position="315"/>
    </location>
</feature>
<evidence type="ECO:0000256" key="1">
    <source>
        <dbReference type="SAM" id="MobiDB-lite"/>
    </source>
</evidence>
<dbReference type="AlphaFoldDB" id="A0A1W5DC95"/>
<feature type="region of interest" description="Disordered" evidence="1">
    <location>
        <begin position="203"/>
        <end position="257"/>
    </location>
</feature>
<dbReference type="Proteomes" id="UP000192927">
    <property type="component" value="Unassembled WGS sequence"/>
</dbReference>
<feature type="compositionally biased region" description="Acidic residues" evidence="1">
    <location>
        <begin position="216"/>
        <end position="257"/>
    </location>
</feature>